<keyword evidence="3" id="KW-1185">Reference proteome</keyword>
<evidence type="ECO:0000313" key="2">
    <source>
        <dbReference type="EMBL" id="KRX27188.1"/>
    </source>
</evidence>
<dbReference type="Proteomes" id="UP000054630">
    <property type="component" value="Unassembled WGS sequence"/>
</dbReference>
<protein>
    <submittedName>
        <fullName evidence="2">Uncharacterized protein</fullName>
    </submittedName>
</protein>
<organism evidence="2 3">
    <name type="scientific">Trichinella nelsoni</name>
    <dbReference type="NCBI Taxonomy" id="6336"/>
    <lineage>
        <taxon>Eukaryota</taxon>
        <taxon>Metazoa</taxon>
        <taxon>Ecdysozoa</taxon>
        <taxon>Nematoda</taxon>
        <taxon>Enoplea</taxon>
        <taxon>Dorylaimia</taxon>
        <taxon>Trichinellida</taxon>
        <taxon>Trichinellidae</taxon>
        <taxon>Trichinella</taxon>
    </lineage>
</organism>
<dbReference type="EMBL" id="JYDL01000004">
    <property type="protein sequence ID" value="KRX27188.1"/>
    <property type="molecule type" value="Genomic_DNA"/>
</dbReference>
<name>A0A0V0SKA8_9BILA</name>
<evidence type="ECO:0000313" key="3">
    <source>
        <dbReference type="Proteomes" id="UP000054630"/>
    </source>
</evidence>
<feature type="region of interest" description="Disordered" evidence="1">
    <location>
        <begin position="43"/>
        <end position="66"/>
    </location>
</feature>
<gene>
    <name evidence="2" type="ORF">T07_9717</name>
</gene>
<sequence>MPEKPIRHLQKEILNAKVGGNKEYALQLAMDPFGNPHVTVNPLQDGHLKMPPQNPSNASMNPQWSLDPTFGTTALQAFRIESNRIE</sequence>
<comment type="caution">
    <text evidence="2">The sequence shown here is derived from an EMBL/GenBank/DDBJ whole genome shotgun (WGS) entry which is preliminary data.</text>
</comment>
<dbReference type="AlphaFoldDB" id="A0A0V0SKA8"/>
<feature type="compositionally biased region" description="Polar residues" evidence="1">
    <location>
        <begin position="55"/>
        <end position="66"/>
    </location>
</feature>
<reference evidence="2 3" key="1">
    <citation type="submission" date="2015-01" db="EMBL/GenBank/DDBJ databases">
        <title>Evolution of Trichinella species and genotypes.</title>
        <authorList>
            <person name="Korhonen P.K."/>
            <person name="Edoardo P."/>
            <person name="Giuseppe L.R."/>
            <person name="Gasser R.B."/>
        </authorList>
    </citation>
    <scope>NUCLEOTIDE SEQUENCE [LARGE SCALE GENOMIC DNA]</scope>
    <source>
        <strain evidence="2">ISS37</strain>
    </source>
</reference>
<accession>A0A0V0SKA8</accession>
<evidence type="ECO:0000256" key="1">
    <source>
        <dbReference type="SAM" id="MobiDB-lite"/>
    </source>
</evidence>
<proteinExistence type="predicted"/>
<dbReference type="OrthoDB" id="10612514at2759"/>